<protein>
    <submittedName>
        <fullName evidence="2">Uncharacterized protein</fullName>
    </submittedName>
</protein>
<comment type="caution">
    <text evidence="2">The sequence shown here is derived from an EMBL/GenBank/DDBJ whole genome shotgun (WGS) entry which is preliminary data.</text>
</comment>
<accession>A0ABD0UXT2</accession>
<evidence type="ECO:0000313" key="3">
    <source>
        <dbReference type="Proteomes" id="UP001552299"/>
    </source>
</evidence>
<name>A0ABD0UXT2_DENTH</name>
<gene>
    <name evidence="2" type="ORF">M5K25_012554</name>
</gene>
<reference evidence="2 3" key="1">
    <citation type="journal article" date="2024" name="Plant Biotechnol. J.">
        <title>Dendrobium thyrsiflorum genome and its molecular insights into genes involved in important horticultural traits.</title>
        <authorList>
            <person name="Chen B."/>
            <person name="Wang J.Y."/>
            <person name="Zheng P.J."/>
            <person name="Li K.L."/>
            <person name="Liang Y.M."/>
            <person name="Chen X.F."/>
            <person name="Zhang C."/>
            <person name="Zhao X."/>
            <person name="He X."/>
            <person name="Zhang G.Q."/>
            <person name="Liu Z.J."/>
            <person name="Xu Q."/>
        </authorList>
    </citation>
    <scope>NUCLEOTIDE SEQUENCE [LARGE SCALE GENOMIC DNA]</scope>
    <source>
        <strain evidence="2">GZMU011</strain>
    </source>
</reference>
<organism evidence="2 3">
    <name type="scientific">Dendrobium thyrsiflorum</name>
    <name type="common">Pinecone-like raceme dendrobium</name>
    <name type="synonym">Orchid</name>
    <dbReference type="NCBI Taxonomy" id="117978"/>
    <lineage>
        <taxon>Eukaryota</taxon>
        <taxon>Viridiplantae</taxon>
        <taxon>Streptophyta</taxon>
        <taxon>Embryophyta</taxon>
        <taxon>Tracheophyta</taxon>
        <taxon>Spermatophyta</taxon>
        <taxon>Magnoliopsida</taxon>
        <taxon>Liliopsida</taxon>
        <taxon>Asparagales</taxon>
        <taxon>Orchidaceae</taxon>
        <taxon>Epidendroideae</taxon>
        <taxon>Malaxideae</taxon>
        <taxon>Dendrobiinae</taxon>
        <taxon>Dendrobium</taxon>
    </lineage>
</organism>
<proteinExistence type="predicted"/>
<feature type="compositionally biased region" description="Basic and acidic residues" evidence="1">
    <location>
        <begin position="1"/>
        <end position="20"/>
    </location>
</feature>
<dbReference type="Proteomes" id="UP001552299">
    <property type="component" value="Unassembled WGS sequence"/>
</dbReference>
<feature type="region of interest" description="Disordered" evidence="1">
    <location>
        <begin position="123"/>
        <end position="147"/>
    </location>
</feature>
<dbReference type="AlphaFoldDB" id="A0ABD0UXT2"/>
<dbReference type="PANTHER" id="PTHR34046:SF19">
    <property type="entry name" value="RAPIDLY ELICITED PROTEIN, PUTATIVE-RELATED"/>
    <property type="match status" value="1"/>
</dbReference>
<feature type="region of interest" description="Disordered" evidence="1">
    <location>
        <begin position="1"/>
        <end position="22"/>
    </location>
</feature>
<dbReference type="PANTHER" id="PTHR34046">
    <property type="entry name" value="OS06G0218800 PROTEIN"/>
    <property type="match status" value="1"/>
</dbReference>
<dbReference type="EMBL" id="JANQDX010000010">
    <property type="protein sequence ID" value="KAL0917489.1"/>
    <property type="molecule type" value="Genomic_DNA"/>
</dbReference>
<keyword evidence="3" id="KW-1185">Reference proteome</keyword>
<evidence type="ECO:0000256" key="1">
    <source>
        <dbReference type="SAM" id="MobiDB-lite"/>
    </source>
</evidence>
<sequence length="270" mass="29367">MGRSEREGSCKRHPTHKDSDGVCPYCLRDRLTNFSRSSSSSTNNAASSTVSSTAYYSSSYSEASSLDSSPPHEELNAKNILELFQKGRMDMLRKSKSIAFYKEGETRKDQEKKSGKRKGFWAKFMMGGGGRRKHREGGFSHSKTMKEKPSSKWNFFSEKSKAFVGSSVVAVGRKLRSAQSAVASCRDFASSVLARRPAATPPPSFAGSALRISADTDSSSAASAPPPVLPFAGSVRTSQPRQSAPTVRRFVSVSRTATQVTGMRLLVCHD</sequence>
<evidence type="ECO:0000313" key="2">
    <source>
        <dbReference type="EMBL" id="KAL0917489.1"/>
    </source>
</evidence>